<dbReference type="EMBL" id="BCWF01000032">
    <property type="protein sequence ID" value="GAT30272.1"/>
    <property type="molecule type" value="Genomic_DNA"/>
</dbReference>
<dbReference type="AlphaFoldDB" id="A0A146FZA0"/>
<evidence type="ECO:0000313" key="1">
    <source>
        <dbReference type="EMBL" id="GAT30272.1"/>
    </source>
</evidence>
<keyword evidence="1" id="KW-0503">Monooxygenase</keyword>
<protein>
    <submittedName>
        <fullName evidence="1">Flavin-binding monooxygenase</fullName>
    </submittedName>
</protein>
<proteinExistence type="predicted"/>
<gene>
    <name evidence="1" type="ORF">RIB2604_03302490</name>
</gene>
<accession>A0A146FZA0</accession>
<keyword evidence="1" id="KW-0560">Oxidoreductase</keyword>
<name>A0A146FZA0_ASPKA</name>
<sequence length="135" mass="14545">MSTIGSGLQNLGSFPSGFVSIFNFQTAPRYPHPEPGNKEESCKAAAMELQVALASPAMQPRDRGLATSGPKAMTTAGVISGYPFRPPDPPPNCRPPSPFLVCPVKLVLHHLGCRWKPVGQVFVLLGIYVPFNWIS</sequence>
<reference evidence="2" key="2">
    <citation type="submission" date="2016-02" db="EMBL/GenBank/DDBJ databases">
        <title>Genome sequencing of Aspergillus luchuensis NBRC 4314.</title>
        <authorList>
            <person name="Yamada O."/>
        </authorList>
    </citation>
    <scope>NUCLEOTIDE SEQUENCE [LARGE SCALE GENOMIC DNA]</scope>
    <source>
        <strain evidence="2">RIB 2604</strain>
    </source>
</reference>
<evidence type="ECO:0000313" key="2">
    <source>
        <dbReference type="Proteomes" id="UP000075230"/>
    </source>
</evidence>
<dbReference type="GO" id="GO:0004497">
    <property type="term" value="F:monooxygenase activity"/>
    <property type="evidence" value="ECO:0007669"/>
    <property type="project" value="UniProtKB-KW"/>
</dbReference>
<organism evidence="1 2">
    <name type="scientific">Aspergillus kawachii</name>
    <name type="common">White koji mold</name>
    <name type="synonym">Aspergillus awamori var. kawachi</name>
    <dbReference type="NCBI Taxonomy" id="1069201"/>
    <lineage>
        <taxon>Eukaryota</taxon>
        <taxon>Fungi</taxon>
        <taxon>Dikarya</taxon>
        <taxon>Ascomycota</taxon>
        <taxon>Pezizomycotina</taxon>
        <taxon>Eurotiomycetes</taxon>
        <taxon>Eurotiomycetidae</taxon>
        <taxon>Eurotiales</taxon>
        <taxon>Aspergillaceae</taxon>
        <taxon>Aspergillus</taxon>
        <taxon>Aspergillus subgen. Circumdati</taxon>
    </lineage>
</organism>
<comment type="caution">
    <text evidence="1">The sequence shown here is derived from an EMBL/GenBank/DDBJ whole genome shotgun (WGS) entry which is preliminary data.</text>
</comment>
<reference evidence="1 2" key="1">
    <citation type="journal article" date="2016" name="DNA Res.">
        <title>Genome sequence of Aspergillus luchuensis NBRC 4314.</title>
        <authorList>
            <person name="Yamada O."/>
            <person name="Machida M."/>
            <person name="Hosoyama A."/>
            <person name="Goto M."/>
            <person name="Takahashi T."/>
            <person name="Futagami T."/>
            <person name="Yamagata Y."/>
            <person name="Takeuchi M."/>
            <person name="Kobayashi T."/>
            <person name="Koike H."/>
            <person name="Abe K."/>
            <person name="Asai K."/>
            <person name="Arita M."/>
            <person name="Fujita N."/>
            <person name="Fukuda K."/>
            <person name="Higa K."/>
            <person name="Horikawa H."/>
            <person name="Ishikawa T."/>
            <person name="Jinno K."/>
            <person name="Kato Y."/>
            <person name="Kirimura K."/>
            <person name="Mizutani O."/>
            <person name="Nakasone K."/>
            <person name="Sano M."/>
            <person name="Shiraishi Y."/>
            <person name="Tsukahara M."/>
            <person name="Gomi K."/>
        </authorList>
    </citation>
    <scope>NUCLEOTIDE SEQUENCE [LARGE SCALE GENOMIC DNA]</scope>
    <source>
        <strain evidence="1 2">RIB 2604</strain>
    </source>
</reference>
<dbReference type="Proteomes" id="UP000075230">
    <property type="component" value="Unassembled WGS sequence"/>
</dbReference>